<dbReference type="HOGENOM" id="CLU_087302_0_0_11"/>
<keyword evidence="2" id="KW-1185">Reference proteome</keyword>
<organism evidence="1 2">
    <name type="scientific">Streptomyces violaceusniger (strain Tu 4113)</name>
    <dbReference type="NCBI Taxonomy" id="653045"/>
    <lineage>
        <taxon>Bacteria</taxon>
        <taxon>Bacillati</taxon>
        <taxon>Actinomycetota</taxon>
        <taxon>Actinomycetes</taxon>
        <taxon>Kitasatosporales</taxon>
        <taxon>Streptomycetaceae</taxon>
        <taxon>Streptomyces</taxon>
        <taxon>Streptomyces violaceusniger group</taxon>
    </lineage>
</organism>
<gene>
    <name evidence="1" type="ORF">Strvi_4671</name>
</gene>
<keyword evidence="1" id="KW-0347">Helicase</keyword>
<reference evidence="1" key="1">
    <citation type="submission" date="2011-08" db="EMBL/GenBank/DDBJ databases">
        <title>Complete sequence of chromosome of Streptomyces violaceusniger Tu 4113.</title>
        <authorList>
            <consortium name="US DOE Joint Genome Institute"/>
            <person name="Lucas S."/>
            <person name="Han J."/>
            <person name="Lapidus A."/>
            <person name="Cheng J.-F."/>
            <person name="Goodwin L."/>
            <person name="Pitluck S."/>
            <person name="Peters L."/>
            <person name="Ivanova N."/>
            <person name="Daligault H."/>
            <person name="Detter J.C."/>
            <person name="Han C."/>
            <person name="Tapia R."/>
            <person name="Land M."/>
            <person name="Hauser L."/>
            <person name="Kyrpides N."/>
            <person name="Ivanova N."/>
            <person name="Pagani I."/>
            <person name="Hagen A."/>
            <person name="Katz L."/>
            <person name="Fiedler H.-P."/>
            <person name="Keasling J."/>
            <person name="Fortman J."/>
            <person name="Woyke T."/>
        </authorList>
    </citation>
    <scope>NUCLEOTIDE SEQUENCE [LARGE SCALE GENOMIC DNA]</scope>
    <source>
        <strain evidence="1">Tu 4113</strain>
    </source>
</reference>
<dbReference type="GO" id="GO:0004386">
    <property type="term" value="F:helicase activity"/>
    <property type="evidence" value="ECO:0007669"/>
    <property type="project" value="UniProtKB-KW"/>
</dbReference>
<proteinExistence type="predicted"/>
<keyword evidence="1" id="KW-0378">Hydrolase</keyword>
<accession>G2PFB2</accession>
<name>G2PFB2_STRV4</name>
<dbReference type="AlphaFoldDB" id="G2PFB2"/>
<protein>
    <submittedName>
        <fullName evidence="1">Helicase A859L</fullName>
    </submittedName>
</protein>
<keyword evidence="1" id="KW-0547">Nucleotide-binding</keyword>
<dbReference type="eggNOG" id="ENOG5033FH4">
    <property type="taxonomic scope" value="Bacteria"/>
</dbReference>
<evidence type="ECO:0000313" key="2">
    <source>
        <dbReference type="Proteomes" id="UP000008703"/>
    </source>
</evidence>
<evidence type="ECO:0000313" key="1">
    <source>
        <dbReference type="EMBL" id="AEM84255.1"/>
    </source>
</evidence>
<dbReference type="EMBL" id="CP002994">
    <property type="protein sequence ID" value="AEM84255.1"/>
    <property type="molecule type" value="Genomic_DNA"/>
</dbReference>
<keyword evidence="1" id="KW-0067">ATP-binding</keyword>
<dbReference type="Proteomes" id="UP000008703">
    <property type="component" value="Chromosome"/>
</dbReference>
<dbReference type="Pfam" id="PF13455">
    <property type="entry name" value="MUG113"/>
    <property type="match status" value="1"/>
</dbReference>
<dbReference type="KEGG" id="svl:Strvi_4671"/>
<sequence length="278" mass="30901">MSLDMELGRRPVPGTRLACPGSGRSPHQCRSFAPAVVSTGIRGVAGLLRVSVVPGRLQRSLAVHVNERTFFVAQTFTVDLKIGGYSIRGVSLNWGLFHGSEVRREAPSYGTDIDIPAVIEILDLIASGAVTAQEARDVLDAVATKIIKKKDREFEEMEEHMEAAMRVGPRIPKQPTLDSRWVYVVSSKDSPKAVKIGVAMEIESRIKSLQRGSASPLFLRWSARGGFPLERHLHDRFGQRRISGEWFDFRRVADPVQVIAEAAEEFLRQFGEFDPAHE</sequence>